<dbReference type="GO" id="GO:0016787">
    <property type="term" value="F:hydrolase activity"/>
    <property type="evidence" value="ECO:0007669"/>
    <property type="project" value="UniProtKB-KW"/>
</dbReference>
<keyword evidence="1" id="KW-0540">Nuclease</keyword>
<dbReference type="GO" id="GO:0008270">
    <property type="term" value="F:zinc ion binding"/>
    <property type="evidence" value="ECO:0007669"/>
    <property type="project" value="InterPro"/>
</dbReference>
<organism evidence="6 7">
    <name type="scientific">Bacteroides fragilis CL07T12C05</name>
    <dbReference type="NCBI Taxonomy" id="997883"/>
    <lineage>
        <taxon>Bacteria</taxon>
        <taxon>Pseudomonadati</taxon>
        <taxon>Bacteroidota</taxon>
        <taxon>Bacteroidia</taxon>
        <taxon>Bacteroidales</taxon>
        <taxon>Bacteroidaceae</taxon>
        <taxon>Bacteroides</taxon>
    </lineage>
</organism>
<dbReference type="SMART" id="SM00507">
    <property type="entry name" value="HNHc"/>
    <property type="match status" value="1"/>
</dbReference>
<dbReference type="Proteomes" id="UP000003879">
    <property type="component" value="Unassembled WGS sequence"/>
</dbReference>
<dbReference type="PANTHER" id="PTHR41286">
    <property type="entry name" value="HNH NUCLEASE YAJD-RELATED"/>
    <property type="match status" value="1"/>
</dbReference>
<dbReference type="EMBL" id="AGXN01000012">
    <property type="protein sequence ID" value="EIY96745.1"/>
    <property type="molecule type" value="Genomic_DNA"/>
</dbReference>
<dbReference type="RefSeq" id="WP_005793672.1">
    <property type="nucleotide sequence ID" value="NZ_JH724215.1"/>
</dbReference>
<dbReference type="Pfam" id="PF01844">
    <property type="entry name" value="HNH"/>
    <property type="match status" value="1"/>
</dbReference>
<protein>
    <recommendedName>
        <fullName evidence="4">Putative HNH nuclease YajD</fullName>
    </recommendedName>
</protein>
<gene>
    <name evidence="6" type="ORF">HMPREF1056_02633</name>
</gene>
<reference evidence="6 7" key="1">
    <citation type="submission" date="2012-02" db="EMBL/GenBank/DDBJ databases">
        <title>The Genome Sequence of Bacteroides fragilis CL07T12C05.</title>
        <authorList>
            <consortium name="The Broad Institute Genome Sequencing Platform"/>
            <person name="Earl A."/>
            <person name="Ward D."/>
            <person name="Feldgarden M."/>
            <person name="Gevers D."/>
            <person name="Zitomersky N.L."/>
            <person name="Coyne M.J."/>
            <person name="Comstock L.E."/>
            <person name="Young S.K."/>
            <person name="Zeng Q."/>
            <person name="Gargeya S."/>
            <person name="Fitzgerald M."/>
            <person name="Haas B."/>
            <person name="Abouelleil A."/>
            <person name="Alvarado L."/>
            <person name="Arachchi H.M."/>
            <person name="Berlin A."/>
            <person name="Chapman S.B."/>
            <person name="Gearin G."/>
            <person name="Goldberg J."/>
            <person name="Griggs A."/>
            <person name="Gujja S."/>
            <person name="Hansen M."/>
            <person name="Heiman D."/>
            <person name="Howarth C."/>
            <person name="Larimer J."/>
            <person name="Lui A."/>
            <person name="MacDonald P.J.P."/>
            <person name="McCowen C."/>
            <person name="Montmayeur A."/>
            <person name="Murphy C."/>
            <person name="Neiman D."/>
            <person name="Pearson M."/>
            <person name="Priest M."/>
            <person name="Roberts A."/>
            <person name="Saif S."/>
            <person name="Shea T."/>
            <person name="Sisk P."/>
            <person name="Stolte C."/>
            <person name="Sykes S."/>
            <person name="Wortman J."/>
            <person name="Nusbaum C."/>
            <person name="Birren B."/>
        </authorList>
    </citation>
    <scope>NUCLEOTIDE SEQUENCE [LARGE SCALE GENOMIC DNA]</scope>
    <source>
        <strain evidence="6 7">CL07T12C05</strain>
    </source>
</reference>
<dbReference type="GO" id="GO:0005829">
    <property type="term" value="C:cytosol"/>
    <property type="evidence" value="ECO:0007669"/>
    <property type="project" value="TreeGrafter"/>
</dbReference>
<dbReference type="GO" id="GO:0004519">
    <property type="term" value="F:endonuclease activity"/>
    <property type="evidence" value="ECO:0007669"/>
    <property type="project" value="InterPro"/>
</dbReference>
<comment type="similarity">
    <text evidence="3">Belongs to the HNH nuclease family.</text>
</comment>
<comment type="caution">
    <text evidence="6">The sequence shown here is derived from an EMBL/GenBank/DDBJ whole genome shotgun (WGS) entry which is preliminary data.</text>
</comment>
<evidence type="ECO:0000256" key="2">
    <source>
        <dbReference type="ARBA" id="ARBA00022801"/>
    </source>
</evidence>
<dbReference type="InterPro" id="IPR002711">
    <property type="entry name" value="HNH"/>
</dbReference>
<keyword evidence="2" id="KW-0378">Hydrolase</keyword>
<dbReference type="PATRIC" id="fig|997883.3.peg.2741"/>
<dbReference type="AlphaFoldDB" id="A0A0E2AS78"/>
<dbReference type="GO" id="GO:0003676">
    <property type="term" value="F:nucleic acid binding"/>
    <property type="evidence" value="ECO:0007669"/>
    <property type="project" value="InterPro"/>
</dbReference>
<dbReference type="Gene3D" id="1.10.30.50">
    <property type="match status" value="1"/>
</dbReference>
<sequence length="111" mass="12916">MKKRATYSRLMQSTNWQKIRRSVLRETPLCADCLENGINTSATEIHHIRPVETAVGDSEMESLCFDRTNLVALCHDCHVERHRLLKSHSKESVKANARRATEAFNRRFFEE</sequence>
<evidence type="ECO:0000313" key="7">
    <source>
        <dbReference type="Proteomes" id="UP000003879"/>
    </source>
</evidence>
<evidence type="ECO:0000259" key="5">
    <source>
        <dbReference type="SMART" id="SM00507"/>
    </source>
</evidence>
<dbReference type="CDD" id="cd00085">
    <property type="entry name" value="HNHc"/>
    <property type="match status" value="1"/>
</dbReference>
<accession>A0A0E2AS78</accession>
<dbReference type="PANTHER" id="PTHR41286:SF1">
    <property type="entry name" value="HNH NUCLEASE YAJD-RELATED"/>
    <property type="match status" value="1"/>
</dbReference>
<dbReference type="InterPro" id="IPR003615">
    <property type="entry name" value="HNH_nuc"/>
</dbReference>
<evidence type="ECO:0000313" key="6">
    <source>
        <dbReference type="EMBL" id="EIY96745.1"/>
    </source>
</evidence>
<evidence type="ECO:0000256" key="3">
    <source>
        <dbReference type="ARBA" id="ARBA00038412"/>
    </source>
</evidence>
<dbReference type="HOGENOM" id="CLU_2131212_0_0_10"/>
<proteinExistence type="inferred from homology"/>
<evidence type="ECO:0000256" key="1">
    <source>
        <dbReference type="ARBA" id="ARBA00022722"/>
    </source>
</evidence>
<name>A0A0E2AS78_BACFG</name>
<evidence type="ECO:0000256" key="4">
    <source>
        <dbReference type="ARBA" id="ARBA00040194"/>
    </source>
</evidence>
<feature type="domain" description="HNH nuclease" evidence="5">
    <location>
        <begin position="18"/>
        <end position="79"/>
    </location>
</feature>